<dbReference type="InterPro" id="IPR023296">
    <property type="entry name" value="Glyco_hydro_beta-prop_sf"/>
</dbReference>
<organism evidence="8 9">
    <name type="scientific">Gymnopilus dilepis</name>
    <dbReference type="NCBI Taxonomy" id="231916"/>
    <lineage>
        <taxon>Eukaryota</taxon>
        <taxon>Fungi</taxon>
        <taxon>Dikarya</taxon>
        <taxon>Basidiomycota</taxon>
        <taxon>Agaricomycotina</taxon>
        <taxon>Agaricomycetes</taxon>
        <taxon>Agaricomycetidae</taxon>
        <taxon>Agaricales</taxon>
        <taxon>Agaricineae</taxon>
        <taxon>Hymenogastraceae</taxon>
        <taxon>Gymnopilus</taxon>
    </lineage>
</organism>
<dbReference type="Gene3D" id="2.115.10.20">
    <property type="entry name" value="Glycosyl hydrolase domain, family 43"/>
    <property type="match status" value="1"/>
</dbReference>
<evidence type="ECO:0000256" key="2">
    <source>
        <dbReference type="ARBA" id="ARBA00022729"/>
    </source>
</evidence>
<evidence type="ECO:0000313" key="8">
    <source>
        <dbReference type="EMBL" id="PPQ66158.1"/>
    </source>
</evidence>
<gene>
    <name evidence="8" type="ORF">CVT26_010880</name>
</gene>
<feature type="signal peptide" evidence="6">
    <location>
        <begin position="1"/>
        <end position="24"/>
    </location>
</feature>
<dbReference type="InterPro" id="IPR000254">
    <property type="entry name" value="CBD"/>
</dbReference>
<dbReference type="SUPFAM" id="SSF57180">
    <property type="entry name" value="Cellulose-binding domain"/>
    <property type="match status" value="1"/>
</dbReference>
<evidence type="ECO:0000256" key="6">
    <source>
        <dbReference type="SAM" id="SignalP"/>
    </source>
</evidence>
<dbReference type="InterPro" id="IPR035971">
    <property type="entry name" value="CBD_sf"/>
</dbReference>
<protein>
    <recommendedName>
        <fullName evidence="7">CBM1 domain-containing protein</fullName>
    </recommendedName>
</protein>
<dbReference type="CDD" id="cd09001">
    <property type="entry name" value="GH43_FsAxh1-like"/>
    <property type="match status" value="1"/>
</dbReference>
<dbReference type="SUPFAM" id="SSF49899">
    <property type="entry name" value="Concanavalin A-like lectins/glucanases"/>
    <property type="match status" value="1"/>
</dbReference>
<dbReference type="OrthoDB" id="2139957at2759"/>
<dbReference type="EMBL" id="NHYE01005637">
    <property type="protein sequence ID" value="PPQ66158.1"/>
    <property type="molecule type" value="Genomic_DNA"/>
</dbReference>
<evidence type="ECO:0000256" key="4">
    <source>
        <dbReference type="ARBA" id="ARBA00023295"/>
    </source>
</evidence>
<dbReference type="GO" id="GO:0004553">
    <property type="term" value="F:hydrolase activity, hydrolyzing O-glycosyl compounds"/>
    <property type="evidence" value="ECO:0007669"/>
    <property type="project" value="InterPro"/>
</dbReference>
<feature type="domain" description="CBM1" evidence="7">
    <location>
        <begin position="24"/>
        <end position="60"/>
    </location>
</feature>
<proteinExistence type="inferred from homology"/>
<dbReference type="PANTHER" id="PTHR42812">
    <property type="entry name" value="BETA-XYLOSIDASE"/>
    <property type="match status" value="1"/>
</dbReference>
<reference evidence="8 9" key="1">
    <citation type="journal article" date="2018" name="Evol. Lett.">
        <title>Horizontal gene cluster transfer increased hallucinogenic mushroom diversity.</title>
        <authorList>
            <person name="Reynolds H.T."/>
            <person name="Vijayakumar V."/>
            <person name="Gluck-Thaler E."/>
            <person name="Korotkin H.B."/>
            <person name="Matheny P.B."/>
            <person name="Slot J.C."/>
        </authorList>
    </citation>
    <scope>NUCLEOTIDE SEQUENCE [LARGE SCALE GENOMIC DNA]</scope>
    <source>
        <strain evidence="8 9">SRW20</strain>
    </source>
</reference>
<comment type="similarity">
    <text evidence="1 5">Belongs to the glycosyl hydrolase 43 family.</text>
</comment>
<evidence type="ECO:0000259" key="7">
    <source>
        <dbReference type="PROSITE" id="PS51164"/>
    </source>
</evidence>
<dbReference type="STRING" id="231916.A0A409VIS6"/>
<dbReference type="InterPro" id="IPR051795">
    <property type="entry name" value="Glycosyl_Hydrlase_43"/>
</dbReference>
<dbReference type="AlphaFoldDB" id="A0A409VIS6"/>
<evidence type="ECO:0000256" key="3">
    <source>
        <dbReference type="ARBA" id="ARBA00022801"/>
    </source>
</evidence>
<comment type="caution">
    <text evidence="8">The sequence shown here is derived from an EMBL/GenBank/DDBJ whole genome shotgun (WGS) entry which is preliminary data.</text>
</comment>
<feature type="chain" id="PRO_5019481173" description="CBM1 domain-containing protein" evidence="6">
    <location>
        <begin position="25"/>
        <end position="584"/>
    </location>
</feature>
<dbReference type="InterPro" id="IPR006710">
    <property type="entry name" value="Glyco_hydro_43"/>
</dbReference>
<evidence type="ECO:0000313" key="9">
    <source>
        <dbReference type="Proteomes" id="UP000284706"/>
    </source>
</evidence>
<dbReference type="SUPFAM" id="SSF75005">
    <property type="entry name" value="Arabinanase/levansucrase/invertase"/>
    <property type="match status" value="1"/>
</dbReference>
<dbReference type="GO" id="GO:0030248">
    <property type="term" value="F:cellulose binding"/>
    <property type="evidence" value="ECO:0007669"/>
    <property type="project" value="InterPro"/>
</dbReference>
<name>A0A409VIS6_9AGAR</name>
<dbReference type="PANTHER" id="PTHR42812:SF15">
    <property type="entry name" value="HYDROLASE, PUTATIVE (AFU_ORTHOLOGUE AFUA_2G00930)-RELATED"/>
    <property type="match status" value="1"/>
</dbReference>
<sequence length="584" mass="63263">MDIDLMNLLTNVLLLSLSYRASYAQQTAWGQCGGQGWAGATTCVAGYVCTYSNPYYSQCIPGAGTTSTTPHTTTTTAPPTTQTFSQPILWEDLADLDVIRVNSTYYYSASTMHYSPGAPILRSFDLVNWEYIGHSVPVLDWSSKYDLANGQRAYVKGIWASSLKYRQSNGMFYWIGCIEFTTTYVYTAPSITGPWTKSGTINNCYYDAGLLVDDATDTLYVSFGNTNISVAQLSPNGLSQVRAQQVFATTPDIGTIEGSRMYKINGTYYILVTRPADAEFVLKSTSGTPWGPYEAKQLVVGALSPINGGNPHQGGIVDTPAGNWYYMAFVDSYPGGRMPVLAPITWGSDGFPTAQLSNNEFVSYPYPATPHPLSPYTGVDSFPSLPLSAQWEWNHNPDTTKFSASDGLRLQTATVTATDDLYSARNTLTHRIIGPSSTATILLDYSAMQDGDRAGLALLRDQSAWIGIKHDGAAARLVMVEGINMNLTSLATISTGTEVASVSGIPAAGHIWLRVSGDFRPSSAVNIGNFSYSTDGQTFKALGSGFSMNKDWEFFMGYRFAMFNYATKALGGSVTVSSFTLSTP</sequence>
<dbReference type="PROSITE" id="PS51164">
    <property type="entry name" value="CBM1_2"/>
    <property type="match status" value="1"/>
</dbReference>
<dbReference type="Proteomes" id="UP000284706">
    <property type="component" value="Unassembled WGS sequence"/>
</dbReference>
<keyword evidence="3 5" id="KW-0378">Hydrolase</keyword>
<keyword evidence="2 6" id="KW-0732">Signal</keyword>
<dbReference type="GO" id="GO:0005576">
    <property type="term" value="C:extracellular region"/>
    <property type="evidence" value="ECO:0007669"/>
    <property type="project" value="InterPro"/>
</dbReference>
<evidence type="ECO:0000256" key="5">
    <source>
        <dbReference type="RuleBase" id="RU361187"/>
    </source>
</evidence>
<dbReference type="GO" id="GO:0005975">
    <property type="term" value="P:carbohydrate metabolic process"/>
    <property type="evidence" value="ECO:0007669"/>
    <property type="project" value="InterPro"/>
</dbReference>
<dbReference type="Gene3D" id="2.60.120.200">
    <property type="match status" value="1"/>
</dbReference>
<dbReference type="Pfam" id="PF04616">
    <property type="entry name" value="Glyco_hydro_43"/>
    <property type="match status" value="1"/>
</dbReference>
<dbReference type="SMART" id="SM00236">
    <property type="entry name" value="fCBD"/>
    <property type="match status" value="1"/>
</dbReference>
<dbReference type="PROSITE" id="PS00562">
    <property type="entry name" value="CBM1_1"/>
    <property type="match status" value="1"/>
</dbReference>
<accession>A0A409VIS6</accession>
<keyword evidence="9" id="KW-1185">Reference proteome</keyword>
<dbReference type="InterPro" id="IPR013320">
    <property type="entry name" value="ConA-like_dom_sf"/>
</dbReference>
<evidence type="ECO:0000256" key="1">
    <source>
        <dbReference type="ARBA" id="ARBA00009865"/>
    </source>
</evidence>
<dbReference type="Pfam" id="PF17851">
    <property type="entry name" value="GH43_C2"/>
    <property type="match status" value="1"/>
</dbReference>
<keyword evidence="4 5" id="KW-0326">Glycosidase</keyword>
<dbReference type="InParanoid" id="A0A409VIS6"/>
<dbReference type="InterPro" id="IPR041542">
    <property type="entry name" value="GH43_C2"/>
</dbReference>
<dbReference type="Pfam" id="PF00734">
    <property type="entry name" value="CBM_1"/>
    <property type="match status" value="1"/>
</dbReference>